<dbReference type="Proteomes" id="UP000835206">
    <property type="component" value="Chromosome 9"/>
</dbReference>
<gene>
    <name evidence="3" type="primary">LOC100649026</name>
</gene>
<dbReference type="PANTHER" id="PTHR23159:SF31">
    <property type="entry name" value="CENTROSOME-ASSOCIATED PROTEIN CEP250 ISOFORM X1"/>
    <property type="match status" value="1"/>
</dbReference>
<dbReference type="KEGG" id="bter:100649026"/>
<feature type="coiled-coil region" evidence="1">
    <location>
        <begin position="854"/>
        <end position="888"/>
    </location>
</feature>
<feature type="coiled-coil region" evidence="1">
    <location>
        <begin position="1082"/>
        <end position="1148"/>
    </location>
</feature>
<feature type="coiled-coil region" evidence="1">
    <location>
        <begin position="1698"/>
        <end position="1774"/>
    </location>
</feature>
<feature type="coiled-coil region" evidence="1">
    <location>
        <begin position="1849"/>
        <end position="1883"/>
    </location>
</feature>
<evidence type="ECO:0000256" key="1">
    <source>
        <dbReference type="SAM" id="Coils"/>
    </source>
</evidence>
<evidence type="ECO:0000313" key="3">
    <source>
        <dbReference type="RefSeq" id="XP_048264423.1"/>
    </source>
</evidence>
<feature type="coiled-coil region" evidence="1">
    <location>
        <begin position="1484"/>
        <end position="1626"/>
    </location>
</feature>
<feature type="coiled-coil region" evidence="1">
    <location>
        <begin position="1418"/>
        <end position="1452"/>
    </location>
</feature>
<accession>A0A9C6W5L9</accession>
<organism evidence="2 3">
    <name type="scientific">Bombus terrestris</name>
    <name type="common">Buff-tailed bumblebee</name>
    <name type="synonym">Apis terrestris</name>
    <dbReference type="NCBI Taxonomy" id="30195"/>
    <lineage>
        <taxon>Eukaryota</taxon>
        <taxon>Metazoa</taxon>
        <taxon>Ecdysozoa</taxon>
        <taxon>Arthropoda</taxon>
        <taxon>Hexapoda</taxon>
        <taxon>Insecta</taxon>
        <taxon>Pterygota</taxon>
        <taxon>Neoptera</taxon>
        <taxon>Endopterygota</taxon>
        <taxon>Hymenoptera</taxon>
        <taxon>Apocrita</taxon>
        <taxon>Aculeata</taxon>
        <taxon>Apoidea</taxon>
        <taxon>Anthophila</taxon>
        <taxon>Apidae</taxon>
        <taxon>Bombus</taxon>
        <taxon>Bombus</taxon>
    </lineage>
</organism>
<keyword evidence="2" id="KW-1185">Reference proteome</keyword>
<protein>
    <submittedName>
        <fullName evidence="3">A-kinase anchor protein 9</fullName>
    </submittedName>
</protein>
<dbReference type="GeneID" id="100649026"/>
<keyword evidence="1" id="KW-0175">Coiled coil</keyword>
<feature type="coiled-coil region" evidence="1">
    <location>
        <begin position="969"/>
        <end position="1028"/>
    </location>
</feature>
<dbReference type="RefSeq" id="XP_048264423.1">
    <property type="nucleotide sequence ID" value="XM_048408466.1"/>
</dbReference>
<proteinExistence type="predicted"/>
<dbReference type="PANTHER" id="PTHR23159">
    <property type="entry name" value="CENTROSOMAL PROTEIN 2"/>
    <property type="match status" value="1"/>
</dbReference>
<name>A0A9C6W5L9_BOMTE</name>
<feature type="coiled-coil region" evidence="1">
    <location>
        <begin position="342"/>
        <end position="376"/>
    </location>
</feature>
<reference evidence="3" key="1">
    <citation type="submission" date="2025-08" db="UniProtKB">
        <authorList>
            <consortium name="RefSeq"/>
        </authorList>
    </citation>
    <scope>IDENTIFICATION</scope>
</reference>
<sequence length="2003" mass="235964">MNPFDSTIESIPEISKIFDEDCNCTAIDKTIGESCGETETLRIINEFQKLYETRIENVDREFENEFDQVCMKLEISKEWIKNLKEQNVMLVQVVEDLEQAACNRVKLLEQKLKHSSVLVSGNMSKSMNTEMTIHTLSNRVSILEKDEKYMQQKIEFLQSDIRGLLELIRRAVQENHWNLDDIKFFEIQPSDIPVPTNYTCDQGDISHKKMQSLKLQIKHLQENEKRMIVYQKELEDKLIDLNAKLQTKEDTVKACVSQFQNLSDNLRKHVKFTEQIACSSFIVNDQEPVDFKTFVAIQIMLVAGIVEKLFIEKDLETKNLQERLRDAESSLIIVTRDSDIILNNLKIQLNEKYKTIQEIEQQMVNLQKVCAICSNESIEKQIVLTAEVTERNEVVTSLQKQVTTLQEQCRSTNMQIHFKEGIIKEMRRKLRRAKFLYSNFFPYTYNRYDKVTIDNQEMESFYKLCEKIMIPKMMYTSAEHNNDSFLQTYINNILNHNKLTKDVSIMKTKHNNLKTKIINYHKNTEYNKIDMYKSFHDIDKKILKYSKKLPSDVKRSRNPTNQQNQILLYLSKVKSFMEQEKEDLFNLKIELEKTVENLCGKKDKEYKTIDSENNVDNIRYKLAKNIEYVDKIYLKKEESVEIINSLLQMENNHLFHVEDLNCLPSTDINRRKLMDIFRACIVEAQLTMEDMKDEINIIVSSFKCRHQKYVDLNKEVMNVQNQLIKSRGIIAEVINELQLQGEERIRHNDRIASRKNKLKDIKNEINLSQSQLSIHINEMQTNENISSYAENVSNYDLLCSVIEEIEQTSSSLQIFQVQGCCIVKEFEKIKNQFCEVDSSTRKLQEKIDEALTEHDIVELTLSQKEQKLQKLEEEVDVIHLKVKNVLESFFSPKEHVSDYNIMEAQLYTQILNEILQTKQAVYKLRKEYDELKYKLSQSSLHPECDKKTCSWKCRVTDLQDQVKILQYEAKCNEEANNFLRNNIQSIEEELHITQAKADNYRRSHSIDNMKLKKKIIELENTLKFQKEIECTLQRQLNDSEIELKRSKELLNSSHNEHSMEETLLRYGCYQFRYDTMTTPQLFKKLQNTIKSTKTGLQELKAEFKKLICEDSSNSCSSAKSLMNLLEKLQKYENELDNCTQEIEELKNTLYSKDKLIENMDEIIKIQKDSIVMTQAELKELHKKFQEKIDNQDQIISQYEKEKKELLEQNELQVQTIGHLQNAVVEAKKCIDQMGHRTVSDMKKIEAIRLLTVYAEETQSQYNECFAEAAKQDKLLELQRDAIHNLQQKISSMEYDNSTAITFIHITYYSILKTVQEQLETRVNEIQALKNERDTLIQSKCYLESKYLNTKMLWQEAEGKLLELRKETLKIEHKTKITEDKGCQYKIEVKDKNCTTQDIFDWSDLTYNNTEQCKNLSYEHNLQSEIEILIGENEDMKRQLQKYKLDFDIIDKELKTEKESGTYVQQISFELQKLRDTECCLQYENEQLKSDLKKKTIEIENLLEKLQLSQENNTKFEKLLKKLEDRQIQINDLCSQIVNNEIVIKKQTEIIEELEKKLDIKNKQIKAYLSELNEAEEEMSTLHERIQSLKTMLKEKSDDMAKLQADYEVMKNENSILKMENSNFEDKTKEDICQLKAILKDLQMQLCFSEDNYCRVTKDFNRTQEQLIKITKREADLQECLTNMEMDYCLKLSTIEKEKAVLGDCLDKLKDELEEIQRNYSSKNSEHCKLQDICKSYAEQLHILQQQIEGEKEKIKQMEESNHCIVQQLQEYKEQNCNLIKEKSIIEQNNCEIISELQETHKSLLDLKKECQLKNKSLACISAELTETAMSRSELCNQSQYVVSCIRVWMEEQREYVNKLSTKLKSQQQELVQLEFEKRVLVDETRRLKHINHALIQRLKRIHRHGGRNVRNVCVGCQILPKNIDIHLPTSSKYVSSQKKLNLTRTAQRMSVCSNGSWFPKMKYLVNELRKSNVECSENCFNRINTDVGAEENHDCGYQSSTSK</sequence>
<evidence type="ECO:0000313" key="2">
    <source>
        <dbReference type="Proteomes" id="UP000835206"/>
    </source>
</evidence>
<feature type="coiled-coil region" evidence="1">
    <location>
        <begin position="1181"/>
        <end position="1215"/>
    </location>
</feature>
<dbReference type="OrthoDB" id="6350415at2759"/>